<dbReference type="InterPro" id="IPR014284">
    <property type="entry name" value="RNA_pol_sigma-70_dom"/>
</dbReference>
<evidence type="ECO:0000256" key="5">
    <source>
        <dbReference type="ARBA" id="ARBA00023163"/>
    </source>
</evidence>
<organism evidence="8 9">
    <name type="scientific">Kangiella taiwanensis</name>
    <dbReference type="NCBI Taxonomy" id="1079179"/>
    <lineage>
        <taxon>Bacteria</taxon>
        <taxon>Pseudomonadati</taxon>
        <taxon>Pseudomonadota</taxon>
        <taxon>Gammaproteobacteria</taxon>
        <taxon>Kangiellales</taxon>
        <taxon>Kangiellaceae</taxon>
        <taxon>Kangiella</taxon>
    </lineage>
</organism>
<reference evidence="9" key="1">
    <citation type="journal article" date="2019" name="Int. J. Syst. Evol. Microbiol.">
        <title>The Global Catalogue of Microorganisms (GCM) 10K type strain sequencing project: providing services to taxonomists for standard genome sequencing and annotation.</title>
        <authorList>
            <consortium name="The Broad Institute Genomics Platform"/>
            <consortium name="The Broad Institute Genome Sequencing Center for Infectious Disease"/>
            <person name="Wu L."/>
            <person name="Ma J."/>
        </authorList>
    </citation>
    <scope>NUCLEOTIDE SEQUENCE [LARGE SCALE GENOMIC DNA]</scope>
    <source>
        <strain evidence="9">JCM 17727</strain>
    </source>
</reference>
<keyword evidence="2" id="KW-0805">Transcription regulation</keyword>
<evidence type="ECO:0000259" key="6">
    <source>
        <dbReference type="Pfam" id="PF04542"/>
    </source>
</evidence>
<evidence type="ECO:0000313" key="8">
    <source>
        <dbReference type="EMBL" id="GAA4353994.1"/>
    </source>
</evidence>
<dbReference type="NCBIfam" id="TIGR02937">
    <property type="entry name" value="sigma70-ECF"/>
    <property type="match status" value="1"/>
</dbReference>
<evidence type="ECO:0000259" key="7">
    <source>
        <dbReference type="Pfam" id="PF08281"/>
    </source>
</evidence>
<keyword evidence="4" id="KW-0238">DNA-binding</keyword>
<evidence type="ECO:0000256" key="2">
    <source>
        <dbReference type="ARBA" id="ARBA00023015"/>
    </source>
</evidence>
<proteinExistence type="inferred from homology"/>
<keyword evidence="5" id="KW-0804">Transcription</keyword>
<dbReference type="InterPro" id="IPR007627">
    <property type="entry name" value="RNA_pol_sigma70_r2"/>
</dbReference>
<dbReference type="PANTHER" id="PTHR43133">
    <property type="entry name" value="RNA POLYMERASE ECF-TYPE SIGMA FACTO"/>
    <property type="match status" value="1"/>
</dbReference>
<dbReference type="Gene3D" id="1.10.10.10">
    <property type="entry name" value="Winged helix-like DNA-binding domain superfamily/Winged helix DNA-binding domain"/>
    <property type="match status" value="1"/>
</dbReference>
<dbReference type="SUPFAM" id="SSF88659">
    <property type="entry name" value="Sigma3 and sigma4 domains of RNA polymerase sigma factors"/>
    <property type="match status" value="1"/>
</dbReference>
<keyword evidence="3" id="KW-0731">Sigma factor</keyword>
<dbReference type="SUPFAM" id="SSF88946">
    <property type="entry name" value="Sigma2 domain of RNA polymerase sigma factors"/>
    <property type="match status" value="1"/>
</dbReference>
<comment type="caution">
    <text evidence="8">The sequence shown here is derived from an EMBL/GenBank/DDBJ whole genome shotgun (WGS) entry which is preliminary data.</text>
</comment>
<dbReference type="InterPro" id="IPR013325">
    <property type="entry name" value="RNA_pol_sigma_r2"/>
</dbReference>
<dbReference type="Pfam" id="PF04542">
    <property type="entry name" value="Sigma70_r2"/>
    <property type="match status" value="1"/>
</dbReference>
<name>A0ABP8I9F2_9GAMM</name>
<feature type="domain" description="RNA polymerase sigma-70 region 2" evidence="6">
    <location>
        <begin position="26"/>
        <end position="93"/>
    </location>
</feature>
<evidence type="ECO:0000256" key="1">
    <source>
        <dbReference type="ARBA" id="ARBA00010641"/>
    </source>
</evidence>
<dbReference type="Pfam" id="PF08281">
    <property type="entry name" value="Sigma70_r4_2"/>
    <property type="match status" value="1"/>
</dbReference>
<evidence type="ECO:0000256" key="4">
    <source>
        <dbReference type="ARBA" id="ARBA00023125"/>
    </source>
</evidence>
<dbReference type="InterPro" id="IPR039425">
    <property type="entry name" value="RNA_pol_sigma-70-like"/>
</dbReference>
<protein>
    <submittedName>
        <fullName evidence="8">Sigma-70 family RNA polymerase sigma factor</fullName>
    </submittedName>
</protein>
<dbReference type="Proteomes" id="UP001501294">
    <property type="component" value="Unassembled WGS sequence"/>
</dbReference>
<comment type="similarity">
    <text evidence="1">Belongs to the sigma-70 factor family. ECF subfamily.</text>
</comment>
<dbReference type="EMBL" id="BAABFU010000003">
    <property type="protein sequence ID" value="GAA4353994.1"/>
    <property type="molecule type" value="Genomic_DNA"/>
</dbReference>
<dbReference type="CDD" id="cd06171">
    <property type="entry name" value="Sigma70_r4"/>
    <property type="match status" value="1"/>
</dbReference>
<gene>
    <name evidence="8" type="ORF">GCM10023150_23160</name>
</gene>
<dbReference type="Gene3D" id="1.10.1740.10">
    <property type="match status" value="1"/>
</dbReference>
<sequence>MSFHQKCPKKVILKAQKGDKFALTQIYELYKAPIFHLAYHMLRDEHRANDVLQTVMVKVLNSINELSNTKKFNGWLKRITHNTVIDVIRSNKKLIDVSDESEFEYSPEEIVKHIDNPQWDLEQFFAVLDERERIVVWLYAIEGLSHAEVGKRIEVSEQNSRIIYSRAMKTLKSLASDPRYSGKTSGGKYE</sequence>
<evidence type="ECO:0000313" key="9">
    <source>
        <dbReference type="Proteomes" id="UP001501294"/>
    </source>
</evidence>
<dbReference type="InterPro" id="IPR013249">
    <property type="entry name" value="RNA_pol_sigma70_r4_t2"/>
</dbReference>
<dbReference type="InterPro" id="IPR036388">
    <property type="entry name" value="WH-like_DNA-bd_sf"/>
</dbReference>
<dbReference type="InterPro" id="IPR013324">
    <property type="entry name" value="RNA_pol_sigma_r3/r4-like"/>
</dbReference>
<feature type="domain" description="RNA polymerase sigma factor 70 region 4 type 2" evidence="7">
    <location>
        <begin position="121"/>
        <end position="171"/>
    </location>
</feature>
<evidence type="ECO:0000256" key="3">
    <source>
        <dbReference type="ARBA" id="ARBA00023082"/>
    </source>
</evidence>
<dbReference type="RefSeq" id="WP_223578841.1">
    <property type="nucleotide sequence ID" value="NZ_BAABFU010000003.1"/>
</dbReference>
<accession>A0ABP8I9F2</accession>
<keyword evidence="9" id="KW-1185">Reference proteome</keyword>
<dbReference type="PANTHER" id="PTHR43133:SF8">
    <property type="entry name" value="RNA POLYMERASE SIGMA FACTOR HI_1459-RELATED"/>
    <property type="match status" value="1"/>
</dbReference>